<keyword evidence="2" id="KW-1185">Reference proteome</keyword>
<accession>A0A1I2KLX3</accession>
<dbReference type="Proteomes" id="UP000182135">
    <property type="component" value="Unassembled WGS sequence"/>
</dbReference>
<sequence>MAIKKKNKETKKHKVEEIKGSYKFNYIKFNFSFLSTNSKYNFNNNKMSDLHKAELINRILFWSSCSIIYLSQLPKDKGYETIAEEMIAITASPNNKFYEDAERVQACSDKYYVFRLYPNNNPIAIRLIGKWANGVFYLFFIDMDHKYV</sequence>
<proteinExistence type="predicted"/>
<gene>
    <name evidence="1" type="ORF">SAMN04487885_106108</name>
</gene>
<protein>
    <submittedName>
        <fullName evidence="1">Uncharacterized protein</fullName>
    </submittedName>
</protein>
<dbReference type="AlphaFoldDB" id="A0A1I2KLX3"/>
<evidence type="ECO:0000313" key="1">
    <source>
        <dbReference type="EMBL" id="SFF67965.1"/>
    </source>
</evidence>
<dbReference type="EMBL" id="FOOE01000006">
    <property type="protein sequence ID" value="SFF67965.1"/>
    <property type="molecule type" value="Genomic_DNA"/>
</dbReference>
<evidence type="ECO:0000313" key="2">
    <source>
        <dbReference type="Proteomes" id="UP000182135"/>
    </source>
</evidence>
<name>A0A1I2KLX3_9CLOT</name>
<reference evidence="1 2" key="1">
    <citation type="submission" date="2016-10" db="EMBL/GenBank/DDBJ databases">
        <authorList>
            <person name="de Groot N.N."/>
        </authorList>
    </citation>
    <scope>NUCLEOTIDE SEQUENCE [LARGE SCALE GENOMIC DNA]</scope>
    <source>
        <strain evidence="1 2">NLAE-zl-G419</strain>
    </source>
</reference>
<dbReference type="OrthoDB" id="3036014at2"/>
<dbReference type="RefSeq" id="WP_074844970.1">
    <property type="nucleotide sequence ID" value="NZ_FOOE01000006.1"/>
</dbReference>
<organism evidence="1 2">
    <name type="scientific">Clostridium cadaveris</name>
    <dbReference type="NCBI Taxonomy" id="1529"/>
    <lineage>
        <taxon>Bacteria</taxon>
        <taxon>Bacillati</taxon>
        <taxon>Bacillota</taxon>
        <taxon>Clostridia</taxon>
        <taxon>Eubacteriales</taxon>
        <taxon>Clostridiaceae</taxon>
        <taxon>Clostridium</taxon>
    </lineage>
</organism>